<dbReference type="GO" id="GO:0004176">
    <property type="term" value="F:ATP-dependent peptidase activity"/>
    <property type="evidence" value="ECO:0007669"/>
    <property type="project" value="InterPro"/>
</dbReference>
<dbReference type="GO" id="GO:0004222">
    <property type="term" value="F:metalloendopeptidase activity"/>
    <property type="evidence" value="ECO:0007669"/>
    <property type="project" value="InterPro"/>
</dbReference>
<sequence length="126" mass="14528">MVIQYGWGPDDSLTIYHHGNSVTALSMGNHFEYEMAAKVEKIYYMAYDKAKQMLQRNREVLEKIVEDLLKYEILTRKDLERILADSDGLREKEPFFLSKANNEPVLDNFLEENGKASSMAFLTAAN</sequence>
<organism evidence="2">
    <name type="scientific">Nicotiana tabacum</name>
    <name type="common">Common tobacco</name>
    <dbReference type="NCBI Taxonomy" id="4097"/>
    <lineage>
        <taxon>Eukaryota</taxon>
        <taxon>Viridiplantae</taxon>
        <taxon>Streptophyta</taxon>
        <taxon>Embryophyta</taxon>
        <taxon>Tracheophyta</taxon>
        <taxon>Spermatophyta</taxon>
        <taxon>Magnoliopsida</taxon>
        <taxon>eudicotyledons</taxon>
        <taxon>Gunneridae</taxon>
        <taxon>Pentapetalae</taxon>
        <taxon>asterids</taxon>
        <taxon>lamiids</taxon>
        <taxon>Solanales</taxon>
        <taxon>Solanaceae</taxon>
        <taxon>Nicotianoideae</taxon>
        <taxon>Nicotianeae</taxon>
        <taxon>Nicotiana</taxon>
    </lineage>
</organism>
<dbReference type="InterPro" id="IPR037219">
    <property type="entry name" value="Peptidase_M41-like"/>
</dbReference>
<dbReference type="PANTHER" id="PTHR23076:SF58">
    <property type="entry name" value="INACTIVE ATP-DEPENDENT ZINC METALLOPROTEASE FTSHI 5, CHLOROPLASTIC-RELATED"/>
    <property type="match status" value="1"/>
</dbReference>
<evidence type="ECO:0000259" key="1">
    <source>
        <dbReference type="PROSITE" id="PS50209"/>
    </source>
</evidence>
<dbReference type="AlphaFoldDB" id="A0A1S4C138"/>
<dbReference type="PaxDb" id="4097-A0A1S4C138"/>
<dbReference type="Gene3D" id="1.20.58.760">
    <property type="entry name" value="Peptidase M41"/>
    <property type="match status" value="1"/>
</dbReference>
<proteinExistence type="predicted"/>
<dbReference type="PROSITE" id="PS50209">
    <property type="entry name" value="CARD"/>
    <property type="match status" value="1"/>
</dbReference>
<dbReference type="STRING" id="4097.A0A1S4C138"/>
<dbReference type="PANTHER" id="PTHR23076">
    <property type="entry name" value="METALLOPROTEASE M41 FTSH"/>
    <property type="match status" value="1"/>
</dbReference>
<dbReference type="GO" id="GO:0006508">
    <property type="term" value="P:proteolysis"/>
    <property type="evidence" value="ECO:0007669"/>
    <property type="project" value="InterPro"/>
</dbReference>
<accession>A0A1S4C138</accession>
<dbReference type="SUPFAM" id="SSF140990">
    <property type="entry name" value="FtsH protease domain-like"/>
    <property type="match status" value="1"/>
</dbReference>
<dbReference type="GO" id="GO:0005524">
    <property type="term" value="F:ATP binding"/>
    <property type="evidence" value="ECO:0007669"/>
    <property type="project" value="InterPro"/>
</dbReference>
<evidence type="ECO:0000313" key="2">
    <source>
        <dbReference type="RefSeq" id="XP_016494870.1"/>
    </source>
</evidence>
<dbReference type="Pfam" id="PF01434">
    <property type="entry name" value="Peptidase_M41"/>
    <property type="match status" value="1"/>
</dbReference>
<dbReference type="RefSeq" id="XP_016494870.1">
    <property type="nucleotide sequence ID" value="XM_016639384.1"/>
</dbReference>
<keyword evidence="2" id="KW-0645">Protease</keyword>
<gene>
    <name evidence="2" type="primary">LOC107814056</name>
</gene>
<keyword evidence="2" id="KW-0482">Metalloprotease</keyword>
<keyword evidence="2" id="KW-0378">Hydrolase</keyword>
<feature type="domain" description="CARD" evidence="1">
    <location>
        <begin position="39"/>
        <end position="126"/>
    </location>
</feature>
<protein>
    <submittedName>
        <fullName evidence="2">Probable inactive ATP-dependent zinc metalloprotease FTSHI 5, chloroplastic</fullName>
    </submittedName>
</protein>
<dbReference type="InterPro" id="IPR000642">
    <property type="entry name" value="Peptidase_M41"/>
</dbReference>
<dbReference type="KEGG" id="nta:107814056"/>
<dbReference type="OrthoDB" id="1716822at2759"/>
<reference evidence="2" key="1">
    <citation type="submission" date="2025-08" db="UniProtKB">
        <authorList>
            <consortium name="RefSeq"/>
        </authorList>
    </citation>
    <scope>IDENTIFICATION</scope>
</reference>
<dbReference type="InterPro" id="IPR001315">
    <property type="entry name" value="CARD"/>
</dbReference>
<name>A0A1S4C138_TOBAC</name>